<dbReference type="EMBL" id="JAPQKN010000003">
    <property type="protein sequence ID" value="KAJ5166102.1"/>
    <property type="molecule type" value="Genomic_DNA"/>
</dbReference>
<gene>
    <name evidence="1" type="ORF">N7482_004883</name>
</gene>
<reference evidence="1" key="2">
    <citation type="journal article" date="2023" name="IMA Fungus">
        <title>Comparative genomic study of the Penicillium genus elucidates a diverse pangenome and 15 lateral gene transfer events.</title>
        <authorList>
            <person name="Petersen C."/>
            <person name="Sorensen T."/>
            <person name="Nielsen M.R."/>
            <person name="Sondergaard T.E."/>
            <person name="Sorensen J.L."/>
            <person name="Fitzpatrick D.A."/>
            <person name="Frisvad J.C."/>
            <person name="Nielsen K.L."/>
        </authorList>
    </citation>
    <scope>NUCLEOTIDE SEQUENCE</scope>
    <source>
        <strain evidence="1">IBT 26290</strain>
    </source>
</reference>
<dbReference type="RefSeq" id="XP_056542563.1">
    <property type="nucleotide sequence ID" value="XM_056687008.1"/>
</dbReference>
<evidence type="ECO:0000313" key="2">
    <source>
        <dbReference type="Proteomes" id="UP001149163"/>
    </source>
</evidence>
<accession>A0A9W9I5K1</accession>
<comment type="caution">
    <text evidence="1">The sequence shown here is derived from an EMBL/GenBank/DDBJ whole genome shotgun (WGS) entry which is preliminary data.</text>
</comment>
<name>A0A9W9I5K1_9EURO</name>
<organism evidence="1 2">
    <name type="scientific">Penicillium canariense</name>
    <dbReference type="NCBI Taxonomy" id="189055"/>
    <lineage>
        <taxon>Eukaryota</taxon>
        <taxon>Fungi</taxon>
        <taxon>Dikarya</taxon>
        <taxon>Ascomycota</taxon>
        <taxon>Pezizomycotina</taxon>
        <taxon>Eurotiomycetes</taxon>
        <taxon>Eurotiomycetidae</taxon>
        <taxon>Eurotiales</taxon>
        <taxon>Aspergillaceae</taxon>
        <taxon>Penicillium</taxon>
    </lineage>
</organism>
<dbReference type="Proteomes" id="UP001149163">
    <property type="component" value="Unassembled WGS sequence"/>
</dbReference>
<evidence type="ECO:0000313" key="1">
    <source>
        <dbReference type="EMBL" id="KAJ5166102.1"/>
    </source>
</evidence>
<protein>
    <submittedName>
        <fullName evidence="1">Uncharacterized protein</fullName>
    </submittedName>
</protein>
<proteinExistence type="predicted"/>
<keyword evidence="2" id="KW-1185">Reference proteome</keyword>
<sequence length="156" mass="17767">MTAREWIREMVCRGLVVRAGLEPCDRRLRRSLPMWLREGFTAGVHGWTLDQTPPTPPDRGIDLAWFKGGRGRSAFFMIVIGMLESERTEYGSTRATVETRSRDVVGSWIRLFHWVSRVFPIKSLIFMHSHSQPTRPTGILLAEVVQVGAGGRMTDR</sequence>
<dbReference type="AlphaFoldDB" id="A0A9W9I5K1"/>
<reference evidence="1" key="1">
    <citation type="submission" date="2022-11" db="EMBL/GenBank/DDBJ databases">
        <authorList>
            <person name="Petersen C."/>
        </authorList>
    </citation>
    <scope>NUCLEOTIDE SEQUENCE</scope>
    <source>
        <strain evidence="1">IBT 26290</strain>
    </source>
</reference>
<dbReference type="GeneID" id="81426184"/>